<dbReference type="CDD" id="cd00293">
    <property type="entry name" value="USP-like"/>
    <property type="match status" value="1"/>
</dbReference>
<name>A0A372IJ68_9BACT</name>
<evidence type="ECO:0000259" key="2">
    <source>
        <dbReference type="Pfam" id="PF00582"/>
    </source>
</evidence>
<dbReference type="AlphaFoldDB" id="A0A372IJ68"/>
<dbReference type="Pfam" id="PF00582">
    <property type="entry name" value="Usp"/>
    <property type="match status" value="2"/>
</dbReference>
<dbReference type="SUPFAM" id="SSF52402">
    <property type="entry name" value="Adenine nucleotide alpha hydrolases-like"/>
    <property type="match status" value="2"/>
</dbReference>
<proteinExistence type="inferred from homology"/>
<protein>
    <submittedName>
        <fullName evidence="3">Universal stress protein</fullName>
    </submittedName>
</protein>
<dbReference type="PRINTS" id="PR01438">
    <property type="entry name" value="UNVRSLSTRESS"/>
</dbReference>
<evidence type="ECO:0000313" key="3">
    <source>
        <dbReference type="EMBL" id="RFU14992.1"/>
    </source>
</evidence>
<comment type="similarity">
    <text evidence="1">Belongs to the universal stress protein A family.</text>
</comment>
<dbReference type="Gene3D" id="3.40.50.620">
    <property type="entry name" value="HUPs"/>
    <property type="match status" value="2"/>
</dbReference>
<comment type="caution">
    <text evidence="3">The sequence shown here is derived from an EMBL/GenBank/DDBJ whole genome shotgun (WGS) entry which is preliminary data.</text>
</comment>
<organism evidence="3 4">
    <name type="scientific">Paracidobacterium acidisoli</name>
    <dbReference type="NCBI Taxonomy" id="2303751"/>
    <lineage>
        <taxon>Bacteria</taxon>
        <taxon>Pseudomonadati</taxon>
        <taxon>Acidobacteriota</taxon>
        <taxon>Terriglobia</taxon>
        <taxon>Terriglobales</taxon>
        <taxon>Acidobacteriaceae</taxon>
        <taxon>Paracidobacterium</taxon>
    </lineage>
</organism>
<dbReference type="EMBL" id="QVQT01000008">
    <property type="protein sequence ID" value="RFU14992.1"/>
    <property type="molecule type" value="Genomic_DNA"/>
</dbReference>
<dbReference type="InterPro" id="IPR014729">
    <property type="entry name" value="Rossmann-like_a/b/a_fold"/>
</dbReference>
<evidence type="ECO:0000313" key="4">
    <source>
        <dbReference type="Proteomes" id="UP000264702"/>
    </source>
</evidence>
<dbReference type="PANTHER" id="PTHR46268:SF22">
    <property type="entry name" value="SENSOR PROTEIN KDPD-RELATED"/>
    <property type="match status" value="1"/>
</dbReference>
<sequence>MHDIGERPEPNLKTVVYATDFSVSSRLAGTYAMYLAAWFSARLLAAHAFTLSEPAMEAEAEGASASRQRKDLQTLLSEQAAVLTSTSVKPVPVLVEGDPKEEIPRLAEENAPSLIVLGTHGGGRVERKIIGSVAEAILRATRRPALIVGPKVQTAVFPFRRVLYAAEVTPASIHAAAFAAVFAEEFGAEINVLHVLRPEDVRHPEHLSELIQRCYGPLRDLEPQRAQEFCDARAFVETGSAQQQIMKHIRERSIDLLVLGAATSAHFSLGMHTSAVFQMIVDAPCPVLTVTLRT</sequence>
<keyword evidence="4" id="KW-1185">Reference proteome</keyword>
<evidence type="ECO:0000256" key="1">
    <source>
        <dbReference type="ARBA" id="ARBA00008791"/>
    </source>
</evidence>
<dbReference type="PANTHER" id="PTHR46268">
    <property type="entry name" value="STRESS RESPONSE PROTEIN NHAX"/>
    <property type="match status" value="1"/>
</dbReference>
<dbReference type="InterPro" id="IPR006016">
    <property type="entry name" value="UspA"/>
</dbReference>
<dbReference type="Proteomes" id="UP000264702">
    <property type="component" value="Unassembled WGS sequence"/>
</dbReference>
<reference evidence="3 4" key="1">
    <citation type="submission" date="2018-08" db="EMBL/GenBank/DDBJ databases">
        <title>Acidipila sp. 4G-K13, an acidobacterium isolated from forest soil.</title>
        <authorList>
            <person name="Gao Z.-H."/>
            <person name="Qiu L.-H."/>
        </authorList>
    </citation>
    <scope>NUCLEOTIDE SEQUENCE [LARGE SCALE GENOMIC DNA]</scope>
    <source>
        <strain evidence="3 4">4G-K13</strain>
    </source>
</reference>
<dbReference type="InterPro" id="IPR006015">
    <property type="entry name" value="Universal_stress_UspA"/>
</dbReference>
<gene>
    <name evidence="3" type="ORF">D0Y96_19505</name>
</gene>
<accession>A0A372IJ68</accession>
<feature type="domain" description="UspA" evidence="2">
    <location>
        <begin position="13"/>
        <end position="148"/>
    </location>
</feature>
<feature type="domain" description="UspA" evidence="2">
    <location>
        <begin position="159"/>
        <end position="290"/>
    </location>
</feature>